<name>A0A3L6QN32_PANMI</name>
<feature type="region of interest" description="Disordered" evidence="1">
    <location>
        <begin position="1"/>
        <end position="95"/>
    </location>
</feature>
<proteinExistence type="predicted"/>
<dbReference type="Proteomes" id="UP000275267">
    <property type="component" value="Unassembled WGS sequence"/>
</dbReference>
<evidence type="ECO:0000256" key="1">
    <source>
        <dbReference type="SAM" id="MobiDB-lite"/>
    </source>
</evidence>
<evidence type="ECO:0000313" key="2">
    <source>
        <dbReference type="EMBL" id="RLM84686.1"/>
    </source>
</evidence>
<protein>
    <submittedName>
        <fullName evidence="2">Uncharacterized protein</fullName>
    </submittedName>
</protein>
<evidence type="ECO:0000313" key="3">
    <source>
        <dbReference type="Proteomes" id="UP000275267"/>
    </source>
</evidence>
<reference evidence="3" key="1">
    <citation type="journal article" date="2019" name="Nat. Commun.">
        <title>The genome of broomcorn millet.</title>
        <authorList>
            <person name="Zou C."/>
            <person name="Miki D."/>
            <person name="Li D."/>
            <person name="Tang Q."/>
            <person name="Xiao L."/>
            <person name="Rajput S."/>
            <person name="Deng P."/>
            <person name="Jia W."/>
            <person name="Huang R."/>
            <person name="Zhang M."/>
            <person name="Sun Y."/>
            <person name="Hu J."/>
            <person name="Fu X."/>
            <person name="Schnable P.S."/>
            <person name="Li F."/>
            <person name="Zhang H."/>
            <person name="Feng B."/>
            <person name="Zhu X."/>
            <person name="Liu R."/>
            <person name="Schnable J.C."/>
            <person name="Zhu J.-K."/>
            <person name="Zhang H."/>
        </authorList>
    </citation>
    <scope>NUCLEOTIDE SEQUENCE [LARGE SCALE GENOMIC DNA]</scope>
</reference>
<keyword evidence="3" id="KW-1185">Reference proteome</keyword>
<feature type="compositionally biased region" description="Low complexity" evidence="1">
    <location>
        <begin position="1"/>
        <end position="20"/>
    </location>
</feature>
<feature type="compositionally biased region" description="Polar residues" evidence="1">
    <location>
        <begin position="48"/>
        <end position="57"/>
    </location>
</feature>
<feature type="compositionally biased region" description="Pro residues" evidence="1">
    <location>
        <begin position="21"/>
        <end position="33"/>
    </location>
</feature>
<dbReference type="EMBL" id="PQIB02000011">
    <property type="protein sequence ID" value="RLM84686.1"/>
    <property type="molecule type" value="Genomic_DNA"/>
</dbReference>
<gene>
    <name evidence="2" type="ORF">C2845_PM04G09530</name>
</gene>
<comment type="caution">
    <text evidence="2">The sequence shown here is derived from an EMBL/GenBank/DDBJ whole genome shotgun (WGS) entry which is preliminary data.</text>
</comment>
<organism evidence="2 3">
    <name type="scientific">Panicum miliaceum</name>
    <name type="common">Proso millet</name>
    <name type="synonym">Broomcorn millet</name>
    <dbReference type="NCBI Taxonomy" id="4540"/>
    <lineage>
        <taxon>Eukaryota</taxon>
        <taxon>Viridiplantae</taxon>
        <taxon>Streptophyta</taxon>
        <taxon>Embryophyta</taxon>
        <taxon>Tracheophyta</taxon>
        <taxon>Spermatophyta</taxon>
        <taxon>Magnoliopsida</taxon>
        <taxon>Liliopsida</taxon>
        <taxon>Poales</taxon>
        <taxon>Poaceae</taxon>
        <taxon>PACMAD clade</taxon>
        <taxon>Panicoideae</taxon>
        <taxon>Panicodae</taxon>
        <taxon>Paniceae</taxon>
        <taxon>Panicinae</taxon>
        <taxon>Panicum</taxon>
        <taxon>Panicum sect. Panicum</taxon>
    </lineage>
</organism>
<dbReference type="AlphaFoldDB" id="A0A3L6QN32"/>
<sequence>MLGIDLEPLLSPASPLRPSLSPSPPANLRPSYPPGYSQSDGLIVRASNAANGTSHLQELQPGQEGREASGPLQRAGWARGLGDVGGRDGGGRRGPVRVPGVVFPVVGQRESSAWWTNFVLMDARSYTTLART</sequence>
<accession>A0A3L6QN32</accession>